<comment type="function">
    <text evidence="4">Responsible for synthesis of pseudouridine from uracil-65 in transfer RNAs.</text>
</comment>
<dbReference type="Proteomes" id="UP000501812">
    <property type="component" value="Chromosome"/>
</dbReference>
<evidence type="ECO:0000256" key="7">
    <source>
        <dbReference type="ARBA" id="ARBA00041803"/>
    </source>
</evidence>
<dbReference type="GO" id="GO:0000455">
    <property type="term" value="P:enzyme-directed rRNA pseudouridine synthesis"/>
    <property type="evidence" value="ECO:0007669"/>
    <property type="project" value="TreeGrafter"/>
</dbReference>
<feature type="domain" description="Pseudouridine synthase RsuA/RluA-like" evidence="10">
    <location>
        <begin position="13"/>
        <end position="160"/>
    </location>
</feature>
<evidence type="ECO:0000259" key="10">
    <source>
        <dbReference type="Pfam" id="PF00849"/>
    </source>
</evidence>
<dbReference type="SUPFAM" id="SSF55120">
    <property type="entry name" value="Pseudouridine synthase"/>
    <property type="match status" value="1"/>
</dbReference>
<proteinExistence type="predicted"/>
<dbReference type="AlphaFoldDB" id="A0A858RQ18"/>
<gene>
    <name evidence="11" type="ORF">HHL09_21355</name>
</gene>
<sequence>MIPPLRILFQDEHLVAIDKPAGMIVHRGRDEDPPEWIAMKRVRDELDREVHVLHRLDRPTSGVLIFALDRKTCALVQQEFEHRRVQKTYLAVVCGITPEQWVCDTPLQKSPEEPPLSALTHFETAMSAPEGSFTADPGLSLSLLKVTPTTGRYHQIRRHLLEADLPIVGDYRYAGRDRSDELGSILGTGSRMLLQAKTLLLKHPYTGEMMNLEAPADPDFCKCFPELAGEALPALG</sequence>
<dbReference type="GO" id="GO:0003723">
    <property type="term" value="F:RNA binding"/>
    <property type="evidence" value="ECO:0007669"/>
    <property type="project" value="InterPro"/>
</dbReference>
<dbReference type="InterPro" id="IPR006145">
    <property type="entry name" value="PsdUridine_synth_RsuA/RluA"/>
</dbReference>
<name>A0A858RQ18_9BACT</name>
<evidence type="ECO:0000256" key="2">
    <source>
        <dbReference type="ARBA" id="ARBA00023235"/>
    </source>
</evidence>
<dbReference type="PROSITE" id="PS01129">
    <property type="entry name" value="PSI_RLU"/>
    <property type="match status" value="1"/>
</dbReference>
<evidence type="ECO:0000313" key="12">
    <source>
        <dbReference type="Proteomes" id="UP000501812"/>
    </source>
</evidence>
<evidence type="ECO:0000256" key="6">
    <source>
        <dbReference type="ARBA" id="ARBA00040675"/>
    </source>
</evidence>
<dbReference type="PANTHER" id="PTHR21600">
    <property type="entry name" value="MITOCHONDRIAL RNA PSEUDOURIDINE SYNTHASE"/>
    <property type="match status" value="1"/>
</dbReference>
<evidence type="ECO:0000256" key="3">
    <source>
        <dbReference type="ARBA" id="ARBA00036607"/>
    </source>
</evidence>
<accession>A0A858RQ18</accession>
<keyword evidence="12" id="KW-1185">Reference proteome</keyword>
<evidence type="ECO:0000256" key="1">
    <source>
        <dbReference type="ARBA" id="ARBA00022694"/>
    </source>
</evidence>
<keyword evidence="2" id="KW-0413">Isomerase</keyword>
<dbReference type="InterPro" id="IPR006224">
    <property type="entry name" value="PsdUridine_synth_RluA-like_CS"/>
</dbReference>
<dbReference type="RefSeq" id="WP_169456679.1">
    <property type="nucleotide sequence ID" value="NZ_CP051774.1"/>
</dbReference>
<organism evidence="11 12">
    <name type="scientific">Luteolibacter luteus</name>
    <dbReference type="NCBI Taxonomy" id="2728835"/>
    <lineage>
        <taxon>Bacteria</taxon>
        <taxon>Pseudomonadati</taxon>
        <taxon>Verrucomicrobiota</taxon>
        <taxon>Verrucomicrobiia</taxon>
        <taxon>Verrucomicrobiales</taxon>
        <taxon>Verrucomicrobiaceae</taxon>
        <taxon>Luteolibacter</taxon>
    </lineage>
</organism>
<dbReference type="InterPro" id="IPR050188">
    <property type="entry name" value="RluA_PseudoU_synthase"/>
</dbReference>
<dbReference type="PANTHER" id="PTHR21600:SF56">
    <property type="entry name" value="TRNA PSEUDOURIDINE SYNTHASE C"/>
    <property type="match status" value="1"/>
</dbReference>
<evidence type="ECO:0000313" key="11">
    <source>
        <dbReference type="EMBL" id="QJE98220.1"/>
    </source>
</evidence>
<dbReference type="InterPro" id="IPR020103">
    <property type="entry name" value="PsdUridine_synth_cat_dom_sf"/>
</dbReference>
<dbReference type="EC" id="5.4.99.26" evidence="5"/>
<dbReference type="EMBL" id="CP051774">
    <property type="protein sequence ID" value="QJE98220.1"/>
    <property type="molecule type" value="Genomic_DNA"/>
</dbReference>
<dbReference type="Gene3D" id="3.30.2350.10">
    <property type="entry name" value="Pseudouridine synthase"/>
    <property type="match status" value="1"/>
</dbReference>
<protein>
    <recommendedName>
        <fullName evidence="6">tRNA pseudouridine synthase C</fullName>
        <ecNumber evidence="5">5.4.99.26</ecNumber>
    </recommendedName>
    <alternativeName>
        <fullName evidence="8">tRNA pseudouridine(65) synthase</fullName>
    </alternativeName>
    <alternativeName>
        <fullName evidence="9">tRNA pseudouridylate synthase C</fullName>
    </alternativeName>
    <alternativeName>
        <fullName evidence="7">tRNA-uridine isomerase C</fullName>
    </alternativeName>
</protein>
<comment type="catalytic activity">
    <reaction evidence="3">
        <text>uridine(65) in tRNA = pseudouridine(65) in tRNA</text>
        <dbReference type="Rhea" id="RHEA:42536"/>
        <dbReference type="Rhea" id="RHEA-COMP:10103"/>
        <dbReference type="Rhea" id="RHEA-COMP:10104"/>
        <dbReference type="ChEBI" id="CHEBI:65314"/>
        <dbReference type="ChEBI" id="CHEBI:65315"/>
        <dbReference type="EC" id="5.4.99.26"/>
    </reaction>
</comment>
<dbReference type="Pfam" id="PF00849">
    <property type="entry name" value="PseudoU_synth_2"/>
    <property type="match status" value="1"/>
</dbReference>
<dbReference type="GO" id="GO:0160149">
    <property type="term" value="F:tRNA pseudouridine(65) synthase activity"/>
    <property type="evidence" value="ECO:0007669"/>
    <property type="project" value="UniProtKB-EC"/>
</dbReference>
<evidence type="ECO:0000256" key="4">
    <source>
        <dbReference type="ARBA" id="ARBA00037670"/>
    </source>
</evidence>
<dbReference type="GO" id="GO:0008033">
    <property type="term" value="P:tRNA processing"/>
    <property type="evidence" value="ECO:0007669"/>
    <property type="project" value="UniProtKB-KW"/>
</dbReference>
<evidence type="ECO:0000256" key="5">
    <source>
        <dbReference type="ARBA" id="ARBA00038943"/>
    </source>
</evidence>
<dbReference type="KEGG" id="luo:HHL09_21355"/>
<reference evidence="11 12" key="1">
    <citation type="submission" date="2020-04" db="EMBL/GenBank/DDBJ databases">
        <title>Luteolibacter sp. G-1-1-1 isolated from soil.</title>
        <authorList>
            <person name="Dahal R.H."/>
        </authorList>
    </citation>
    <scope>NUCLEOTIDE SEQUENCE [LARGE SCALE GENOMIC DNA]</scope>
    <source>
        <strain evidence="11 12">G-1-1-1</strain>
    </source>
</reference>
<evidence type="ECO:0000256" key="8">
    <source>
        <dbReference type="ARBA" id="ARBA00041975"/>
    </source>
</evidence>
<keyword evidence="1" id="KW-0819">tRNA processing</keyword>
<evidence type="ECO:0000256" key="9">
    <source>
        <dbReference type="ARBA" id="ARBA00043049"/>
    </source>
</evidence>